<organism evidence="3 4">
    <name type="scientific">Suhomyces tanzawaensis NRRL Y-17324</name>
    <dbReference type="NCBI Taxonomy" id="984487"/>
    <lineage>
        <taxon>Eukaryota</taxon>
        <taxon>Fungi</taxon>
        <taxon>Dikarya</taxon>
        <taxon>Ascomycota</taxon>
        <taxon>Saccharomycotina</taxon>
        <taxon>Pichiomycetes</taxon>
        <taxon>Debaryomycetaceae</taxon>
        <taxon>Suhomyces</taxon>
    </lineage>
</organism>
<name>A0A1E4SJI9_9ASCO</name>
<keyword evidence="4" id="KW-1185">Reference proteome</keyword>
<dbReference type="EMBL" id="KV453911">
    <property type="protein sequence ID" value="ODV79602.1"/>
    <property type="molecule type" value="Genomic_DNA"/>
</dbReference>
<reference evidence="4" key="1">
    <citation type="submission" date="2016-05" db="EMBL/GenBank/DDBJ databases">
        <title>Comparative genomics of biotechnologically important yeasts.</title>
        <authorList>
            <consortium name="DOE Joint Genome Institute"/>
            <person name="Riley R."/>
            <person name="Haridas S."/>
            <person name="Wolfe K.H."/>
            <person name="Lopes M.R."/>
            <person name="Hittinger C.T."/>
            <person name="Goker M."/>
            <person name="Salamov A."/>
            <person name="Wisecaver J."/>
            <person name="Long T.M."/>
            <person name="Aerts A.L."/>
            <person name="Barry K."/>
            <person name="Choi C."/>
            <person name="Clum A."/>
            <person name="Coughlan A.Y."/>
            <person name="Deshpande S."/>
            <person name="Douglass A.P."/>
            <person name="Hanson S.J."/>
            <person name="Klenk H.-P."/>
            <person name="Labutti K."/>
            <person name="Lapidus A."/>
            <person name="Lindquist E."/>
            <person name="Lipzen A."/>
            <person name="Meier-Kolthoff J.P."/>
            <person name="Ohm R.A."/>
            <person name="Otillar R.P."/>
            <person name="Pangilinan J."/>
            <person name="Peng Y."/>
            <person name="Rokas A."/>
            <person name="Rosa C.A."/>
            <person name="Scheuner C."/>
            <person name="Sibirny A.A."/>
            <person name="Slot J.C."/>
            <person name="Stielow J.B."/>
            <person name="Sun H."/>
            <person name="Kurtzman C.P."/>
            <person name="Blackwell M."/>
            <person name="Grigoriev I.V."/>
            <person name="Jeffries T.W."/>
        </authorList>
    </citation>
    <scope>NUCLEOTIDE SEQUENCE [LARGE SCALE GENOMIC DNA]</scope>
    <source>
        <strain evidence="4">NRRL Y-17324</strain>
    </source>
</reference>
<evidence type="ECO:0000313" key="3">
    <source>
        <dbReference type="EMBL" id="ODV79602.1"/>
    </source>
</evidence>
<feature type="chain" id="PRO_5009162830" evidence="2">
    <location>
        <begin position="20"/>
        <end position="167"/>
    </location>
</feature>
<proteinExistence type="predicted"/>
<evidence type="ECO:0000313" key="4">
    <source>
        <dbReference type="Proteomes" id="UP000094285"/>
    </source>
</evidence>
<dbReference type="Proteomes" id="UP000094285">
    <property type="component" value="Unassembled WGS sequence"/>
</dbReference>
<accession>A0A1E4SJI9</accession>
<feature type="region of interest" description="Disordered" evidence="1">
    <location>
        <begin position="122"/>
        <end position="167"/>
    </location>
</feature>
<sequence>MVHINGLLAALSVIALCAAYLHDVALHYRSLESNTKHEWGVLRYHSERNKAQFKVTNPDLEIAGQYCLGTNDIPHHECFAVIEGFATQITLFLDTRNDIAGLAVTAIGAPQTTPNVVINSAQVAPSPNKTPAVDSSGAKKSSKPATEKITKKRIITKTDDEGGEEKK</sequence>
<dbReference type="GeneID" id="30985676"/>
<protein>
    <submittedName>
        <fullName evidence="3">Uncharacterized protein</fullName>
    </submittedName>
</protein>
<evidence type="ECO:0000256" key="2">
    <source>
        <dbReference type="SAM" id="SignalP"/>
    </source>
</evidence>
<dbReference type="AlphaFoldDB" id="A0A1E4SJI9"/>
<dbReference type="RefSeq" id="XP_020064724.1">
    <property type="nucleotide sequence ID" value="XM_020211540.1"/>
</dbReference>
<feature type="signal peptide" evidence="2">
    <location>
        <begin position="1"/>
        <end position="19"/>
    </location>
</feature>
<gene>
    <name evidence="3" type="ORF">CANTADRAFT_89248</name>
</gene>
<evidence type="ECO:0000256" key="1">
    <source>
        <dbReference type="SAM" id="MobiDB-lite"/>
    </source>
</evidence>
<keyword evidence="2" id="KW-0732">Signal</keyword>
<feature type="compositionally biased region" description="Basic and acidic residues" evidence="1">
    <location>
        <begin position="156"/>
        <end position="167"/>
    </location>
</feature>